<evidence type="ECO:0000256" key="11">
    <source>
        <dbReference type="ARBA" id="ARBA00023014"/>
    </source>
</evidence>
<reference evidence="17" key="1">
    <citation type="submission" date="2022-06" db="EMBL/GenBank/DDBJ databases">
        <authorList>
            <consortium name="SYNGENTA / RWTH Aachen University"/>
        </authorList>
    </citation>
    <scope>NUCLEOTIDE SEQUENCE</scope>
</reference>
<comment type="pathway">
    <text evidence="14">Amino-acid biosynthesis.</text>
</comment>
<evidence type="ECO:0000313" key="17">
    <source>
        <dbReference type="EMBL" id="CAH7689457.1"/>
    </source>
</evidence>
<dbReference type="InterPro" id="IPR013785">
    <property type="entry name" value="Aldolase_TIM"/>
</dbReference>
<evidence type="ECO:0000256" key="8">
    <source>
        <dbReference type="ARBA" id="ARBA00022962"/>
    </source>
</evidence>
<protein>
    <recommendedName>
        <fullName evidence="19">Glutamate synthase</fullName>
    </recommendedName>
</protein>
<dbReference type="GO" id="GO:0019676">
    <property type="term" value="P:ammonia assimilation cycle"/>
    <property type="evidence" value="ECO:0007669"/>
    <property type="project" value="TreeGrafter"/>
</dbReference>
<dbReference type="Pfam" id="PF04898">
    <property type="entry name" value="Glu_syn_central"/>
    <property type="match status" value="1"/>
</dbReference>
<dbReference type="PANTHER" id="PTHR11938:SF133">
    <property type="entry name" value="GLUTAMATE SYNTHASE (NADH)"/>
    <property type="match status" value="1"/>
</dbReference>
<keyword evidence="18" id="KW-1185">Reference proteome</keyword>
<dbReference type="PANTHER" id="PTHR11938">
    <property type="entry name" value="FAD NADPH DEHYDROGENASE/OXIDOREDUCTASE"/>
    <property type="match status" value="1"/>
</dbReference>
<gene>
    <name evidence="17" type="ORF">PPACK8108_LOCUS24541</name>
</gene>
<dbReference type="GO" id="GO:0046872">
    <property type="term" value="F:metal ion binding"/>
    <property type="evidence" value="ECO:0007669"/>
    <property type="project" value="UniProtKB-KW"/>
</dbReference>
<keyword evidence="10" id="KW-0408">Iron</keyword>
<dbReference type="FunFam" id="3.20.20.70:FF:000031">
    <property type="entry name" value="Glutamate synthase 1 [NADH]"/>
    <property type="match status" value="1"/>
</dbReference>
<evidence type="ECO:0000259" key="15">
    <source>
        <dbReference type="Pfam" id="PF01645"/>
    </source>
</evidence>
<evidence type="ECO:0000313" key="18">
    <source>
        <dbReference type="Proteomes" id="UP001153365"/>
    </source>
</evidence>
<name>A0AAV0BTB3_PHAPC</name>
<evidence type="ECO:0000256" key="3">
    <source>
        <dbReference type="ARBA" id="ARBA00009716"/>
    </source>
</evidence>
<keyword evidence="7" id="KW-0479">Metal-binding</keyword>
<organism evidence="17 18">
    <name type="scientific">Phakopsora pachyrhizi</name>
    <name type="common">Asian soybean rust disease fungus</name>
    <dbReference type="NCBI Taxonomy" id="170000"/>
    <lineage>
        <taxon>Eukaryota</taxon>
        <taxon>Fungi</taxon>
        <taxon>Dikarya</taxon>
        <taxon>Basidiomycota</taxon>
        <taxon>Pucciniomycotina</taxon>
        <taxon>Pucciniomycetes</taxon>
        <taxon>Pucciniales</taxon>
        <taxon>Phakopsoraceae</taxon>
        <taxon>Phakopsora</taxon>
    </lineage>
</organism>
<dbReference type="EMBL" id="CALTRL010006078">
    <property type="protein sequence ID" value="CAH7689457.1"/>
    <property type="molecule type" value="Genomic_DNA"/>
</dbReference>
<dbReference type="GO" id="GO:0016040">
    <property type="term" value="F:glutamate synthase (NADH) activity"/>
    <property type="evidence" value="ECO:0007669"/>
    <property type="project" value="TreeGrafter"/>
</dbReference>
<dbReference type="CDD" id="cd02808">
    <property type="entry name" value="GltS_FMN"/>
    <property type="match status" value="1"/>
</dbReference>
<evidence type="ECO:0000256" key="2">
    <source>
        <dbReference type="ARBA" id="ARBA00001927"/>
    </source>
</evidence>
<sequence>MCLVDMTEGWILDNIERKMLTARKYPFKQWIESQQIRLPEILNSLDPKLLAFGYTFEQLDLLMRPMVTDGKEVLGSMGNDALLACMATQPCLFYNFFRQLFAQVTNQPIDPICESNVMLLECYIGAEGNLNALEESQAGQLVLPSPILSLKGFEALQHLRNVSGYSSLLQQICDVASDAVKDHARIIILSDPAVRPEPVAVPALAATGAVHHHLIATKKCSKVALIVETGKAREVHHLCVLLGYGADGIFPYLEMEAILKIPREGLVKASLSENDLTENYRQATDNGILKVMSKMEILTLQSYKCTQIFEALGLHKTVVDWCFLGTASRIQGTTFGLLALDTFDYHKQGYPSRNTVLPPGLPESGEYHWRDRSEAHINDLVAIANLQEAIQSKNQRAFDTYSQRSNRQVQAHRLVYPSQKVEPWTELVKQFCTGAMSYGLISSKLHSALAIAMNQLGGKSSTGEGGKDPSRSQIMPNGDTMRSAIKLVASGQFGVTSNYLSDSANIIQINMAQGAKTGEGGKLPGHKVSESIAKTRHLTPGVGLISLPPHHDIYSVEDLKQLIYDLKCRNPRARVLVKLVSEVGVGIVASGVAKAKADYILISGHDGGTGASRWTGIKYAGLPWELGLAETHQTLVHNNLRGQVCLQINGQIRTGRDVAIAAMLGAKEFGFATAPLIAMGCIMMRRCHQNTCPVGVATQDPELRAKFTGQPNHVI</sequence>
<keyword evidence="6" id="KW-0288">FMN</keyword>
<keyword evidence="9" id="KW-0560">Oxidoreductase</keyword>
<dbReference type="InterPro" id="IPR029055">
    <property type="entry name" value="Ntn_hydrolases_N"/>
</dbReference>
<dbReference type="Gene3D" id="3.60.20.10">
    <property type="entry name" value="Glutamine Phosphoribosylpyrophosphate, subunit 1, domain 1"/>
    <property type="match status" value="1"/>
</dbReference>
<dbReference type="InterPro" id="IPR002932">
    <property type="entry name" value="Glu_synthdom"/>
</dbReference>
<dbReference type="GO" id="GO:0051538">
    <property type="term" value="F:3 iron, 4 sulfur cluster binding"/>
    <property type="evidence" value="ECO:0007669"/>
    <property type="project" value="UniProtKB-KW"/>
</dbReference>
<feature type="domain" description="Glutamate synthase central-N" evidence="16">
    <location>
        <begin position="50"/>
        <end position="315"/>
    </location>
</feature>
<dbReference type="AlphaFoldDB" id="A0AAV0BTB3"/>
<evidence type="ECO:0000256" key="12">
    <source>
        <dbReference type="ARBA" id="ARBA00023164"/>
    </source>
</evidence>
<proteinExistence type="inferred from homology"/>
<keyword evidence="12" id="KW-0314">Glutamate biosynthesis</keyword>
<dbReference type="Pfam" id="PF01645">
    <property type="entry name" value="Glu_synthase"/>
    <property type="match status" value="1"/>
</dbReference>
<dbReference type="InterPro" id="IPR006982">
    <property type="entry name" value="Glu_synth_centr_N"/>
</dbReference>
<keyword evidence="5" id="KW-0285">Flavoprotein</keyword>
<dbReference type="GO" id="GO:0006537">
    <property type="term" value="P:glutamate biosynthetic process"/>
    <property type="evidence" value="ECO:0007669"/>
    <property type="project" value="UniProtKB-KW"/>
</dbReference>
<accession>A0AAV0BTB3</accession>
<evidence type="ECO:0000256" key="7">
    <source>
        <dbReference type="ARBA" id="ARBA00022723"/>
    </source>
</evidence>
<evidence type="ECO:0000256" key="6">
    <source>
        <dbReference type="ARBA" id="ARBA00022643"/>
    </source>
</evidence>
<evidence type="ECO:0000256" key="4">
    <source>
        <dbReference type="ARBA" id="ARBA00022605"/>
    </source>
</evidence>
<keyword evidence="13" id="KW-0003">3Fe-4S</keyword>
<evidence type="ECO:0000256" key="13">
    <source>
        <dbReference type="ARBA" id="ARBA00023291"/>
    </source>
</evidence>
<comment type="cofactor">
    <cofactor evidence="1">
        <name>FMN</name>
        <dbReference type="ChEBI" id="CHEBI:58210"/>
    </cofactor>
</comment>
<comment type="similarity">
    <text evidence="3">Belongs to the glutamate synthase family.</text>
</comment>
<evidence type="ECO:0000256" key="14">
    <source>
        <dbReference type="ARBA" id="ARBA00029440"/>
    </source>
</evidence>
<comment type="caution">
    <text evidence="17">The sequence shown here is derived from an EMBL/GenBank/DDBJ whole genome shotgun (WGS) entry which is preliminary data.</text>
</comment>
<evidence type="ECO:0008006" key="19">
    <source>
        <dbReference type="Google" id="ProtNLM"/>
    </source>
</evidence>
<dbReference type="SUPFAM" id="SSF51395">
    <property type="entry name" value="FMN-linked oxidoreductases"/>
    <property type="match status" value="1"/>
</dbReference>
<keyword evidence="8" id="KW-0315">Glutamine amidotransferase</keyword>
<evidence type="ECO:0000259" key="16">
    <source>
        <dbReference type="Pfam" id="PF04898"/>
    </source>
</evidence>
<keyword evidence="4" id="KW-0028">Amino-acid biosynthesis</keyword>
<dbReference type="InterPro" id="IPR050711">
    <property type="entry name" value="ET-N_metabolism_enzyme"/>
</dbReference>
<evidence type="ECO:0000256" key="9">
    <source>
        <dbReference type="ARBA" id="ARBA00023002"/>
    </source>
</evidence>
<evidence type="ECO:0000256" key="10">
    <source>
        <dbReference type="ARBA" id="ARBA00023004"/>
    </source>
</evidence>
<feature type="domain" description="Glutamate synthase" evidence="15">
    <location>
        <begin position="382"/>
        <end position="714"/>
    </location>
</feature>
<keyword evidence="11" id="KW-0411">Iron-sulfur</keyword>
<evidence type="ECO:0000256" key="1">
    <source>
        <dbReference type="ARBA" id="ARBA00001917"/>
    </source>
</evidence>
<comment type="cofactor">
    <cofactor evidence="2">
        <name>[3Fe-4S] cluster</name>
        <dbReference type="ChEBI" id="CHEBI:21137"/>
    </cofactor>
</comment>
<dbReference type="Gene3D" id="3.20.20.70">
    <property type="entry name" value="Aldolase class I"/>
    <property type="match status" value="2"/>
</dbReference>
<evidence type="ECO:0000256" key="5">
    <source>
        <dbReference type="ARBA" id="ARBA00022630"/>
    </source>
</evidence>
<dbReference type="Proteomes" id="UP001153365">
    <property type="component" value="Unassembled WGS sequence"/>
</dbReference>